<feature type="region of interest" description="Disordered" evidence="1">
    <location>
        <begin position="174"/>
        <end position="193"/>
    </location>
</feature>
<dbReference type="EMBL" id="CAACVG010006685">
    <property type="protein sequence ID" value="VEN41033.1"/>
    <property type="molecule type" value="Genomic_DNA"/>
</dbReference>
<evidence type="ECO:0000313" key="2">
    <source>
        <dbReference type="EMBL" id="VEN41033.1"/>
    </source>
</evidence>
<dbReference type="OrthoDB" id="3039988at2759"/>
<name>A0A653BZQ5_CALMS</name>
<organism evidence="2 3">
    <name type="scientific">Callosobruchus maculatus</name>
    <name type="common">Southern cowpea weevil</name>
    <name type="synonym">Pulse bruchid</name>
    <dbReference type="NCBI Taxonomy" id="64391"/>
    <lineage>
        <taxon>Eukaryota</taxon>
        <taxon>Metazoa</taxon>
        <taxon>Ecdysozoa</taxon>
        <taxon>Arthropoda</taxon>
        <taxon>Hexapoda</taxon>
        <taxon>Insecta</taxon>
        <taxon>Pterygota</taxon>
        <taxon>Neoptera</taxon>
        <taxon>Endopterygota</taxon>
        <taxon>Coleoptera</taxon>
        <taxon>Polyphaga</taxon>
        <taxon>Cucujiformia</taxon>
        <taxon>Chrysomeloidea</taxon>
        <taxon>Chrysomelidae</taxon>
        <taxon>Bruchinae</taxon>
        <taxon>Bruchini</taxon>
        <taxon>Callosobruchus</taxon>
    </lineage>
</organism>
<keyword evidence="3" id="KW-1185">Reference proteome</keyword>
<reference evidence="2 3" key="1">
    <citation type="submission" date="2019-01" db="EMBL/GenBank/DDBJ databases">
        <authorList>
            <person name="Sayadi A."/>
        </authorList>
    </citation>
    <scope>NUCLEOTIDE SEQUENCE [LARGE SCALE GENOMIC DNA]</scope>
</reference>
<dbReference type="Proteomes" id="UP000410492">
    <property type="component" value="Unassembled WGS sequence"/>
</dbReference>
<gene>
    <name evidence="2" type="ORF">CALMAC_LOCUS5006</name>
</gene>
<accession>A0A653BZQ5</accession>
<dbReference type="AlphaFoldDB" id="A0A653BZQ5"/>
<dbReference type="Gene3D" id="4.10.60.10">
    <property type="entry name" value="Zinc finger, CCHC-type"/>
    <property type="match status" value="1"/>
</dbReference>
<feature type="non-terminal residue" evidence="2">
    <location>
        <position position="1"/>
    </location>
</feature>
<sequence>RTLLKNLYTAGSTEEEIISDIEKNYKIKPERAIIYKSENSILLIFNNDCEWEVIRSIDRILSQKVRNERYKISRKTVTQCKNCWGFGHVQAHCGMPTVSETTEKILNGQKKLVCTNCGDTGHTARNAQCEFFQWEIQKATERRDGNRLGHQQHQGCTPIINQLKMRRKRKEYGLGTRTQKVQQTKHCTRKAKD</sequence>
<evidence type="ECO:0000256" key="1">
    <source>
        <dbReference type="SAM" id="MobiDB-lite"/>
    </source>
</evidence>
<protein>
    <recommendedName>
        <fullName evidence="4">Pre-C2HC domain-containing protein</fullName>
    </recommendedName>
</protein>
<proteinExistence type="predicted"/>
<evidence type="ECO:0000313" key="3">
    <source>
        <dbReference type="Proteomes" id="UP000410492"/>
    </source>
</evidence>
<feature type="compositionally biased region" description="Polar residues" evidence="1">
    <location>
        <begin position="176"/>
        <end position="185"/>
    </location>
</feature>
<evidence type="ECO:0008006" key="4">
    <source>
        <dbReference type="Google" id="ProtNLM"/>
    </source>
</evidence>